<accession>A0A6M0RXR6</accession>
<name>A0A6M0RXR6_9CYAN</name>
<dbReference type="Proteomes" id="UP000481033">
    <property type="component" value="Unassembled WGS sequence"/>
</dbReference>
<reference evidence="3 4" key="1">
    <citation type="journal article" date="2020" name="Microb. Ecol.">
        <title>Ecogenomics of the Marine Benthic Filamentous Cyanobacterium Adonisia.</title>
        <authorList>
            <person name="Walter J.M."/>
            <person name="Coutinho F.H."/>
            <person name="Leomil L."/>
            <person name="Hargreaves P.I."/>
            <person name="Campeao M.E."/>
            <person name="Vieira V.V."/>
            <person name="Silva B.S."/>
            <person name="Fistarol G.O."/>
            <person name="Salomon P.S."/>
            <person name="Sawabe T."/>
            <person name="Mino S."/>
            <person name="Hosokawa M."/>
            <person name="Miyashita H."/>
            <person name="Maruyama F."/>
            <person name="van Verk M.C."/>
            <person name="Dutilh B.E."/>
            <person name="Thompson C.C."/>
            <person name="Thompson F.L."/>
        </authorList>
    </citation>
    <scope>NUCLEOTIDE SEQUENCE [LARGE SCALE GENOMIC DNA]</scope>
    <source>
        <strain evidence="3 4">CCMR0081</strain>
    </source>
</reference>
<dbReference type="GO" id="GO:0009295">
    <property type="term" value="C:nucleoid"/>
    <property type="evidence" value="ECO:0007669"/>
    <property type="project" value="TreeGrafter"/>
</dbReference>
<dbReference type="GO" id="GO:0003697">
    <property type="term" value="F:single-stranded DNA binding"/>
    <property type="evidence" value="ECO:0007669"/>
    <property type="project" value="InterPro"/>
</dbReference>
<evidence type="ECO:0000313" key="3">
    <source>
        <dbReference type="EMBL" id="NEZ61028.1"/>
    </source>
</evidence>
<evidence type="ECO:0000256" key="1">
    <source>
        <dbReference type="ARBA" id="ARBA00023125"/>
    </source>
</evidence>
<dbReference type="Gene3D" id="2.40.50.140">
    <property type="entry name" value="Nucleic acid-binding proteins"/>
    <property type="match status" value="1"/>
</dbReference>
<organism evidence="3 4">
    <name type="scientific">Adonisia turfae CCMR0081</name>
    <dbReference type="NCBI Taxonomy" id="2292702"/>
    <lineage>
        <taxon>Bacteria</taxon>
        <taxon>Bacillati</taxon>
        <taxon>Cyanobacteriota</taxon>
        <taxon>Adonisia</taxon>
        <taxon>Adonisia turfae</taxon>
    </lineage>
</organism>
<comment type="caution">
    <text evidence="3">The sequence shown here is derived from an EMBL/GenBank/DDBJ whole genome shotgun (WGS) entry which is preliminary data.</text>
</comment>
<gene>
    <name evidence="3" type="ORF">DXZ20_36420</name>
</gene>
<keyword evidence="4" id="KW-1185">Reference proteome</keyword>
<dbReference type="Pfam" id="PF00436">
    <property type="entry name" value="SSB"/>
    <property type="match status" value="1"/>
</dbReference>
<dbReference type="PANTHER" id="PTHR10302">
    <property type="entry name" value="SINGLE-STRANDED DNA-BINDING PROTEIN"/>
    <property type="match status" value="1"/>
</dbReference>
<evidence type="ECO:0000256" key="2">
    <source>
        <dbReference type="PIRNR" id="PIRNR002070"/>
    </source>
</evidence>
<dbReference type="PANTHER" id="PTHR10302:SF0">
    <property type="entry name" value="SINGLE-STRANDED DNA-BINDING PROTEIN, MITOCHONDRIAL"/>
    <property type="match status" value="1"/>
</dbReference>
<dbReference type="PROSITE" id="PS50935">
    <property type="entry name" value="SSB"/>
    <property type="match status" value="1"/>
</dbReference>
<dbReference type="SUPFAM" id="SSF50249">
    <property type="entry name" value="Nucleic acid-binding proteins"/>
    <property type="match status" value="1"/>
</dbReference>
<dbReference type="CDD" id="cd04496">
    <property type="entry name" value="SSB_OBF"/>
    <property type="match status" value="1"/>
</dbReference>
<dbReference type="GO" id="GO:0006260">
    <property type="term" value="P:DNA replication"/>
    <property type="evidence" value="ECO:0007669"/>
    <property type="project" value="InterPro"/>
</dbReference>
<evidence type="ECO:0000313" key="4">
    <source>
        <dbReference type="Proteomes" id="UP000481033"/>
    </source>
</evidence>
<dbReference type="InterPro" id="IPR000424">
    <property type="entry name" value="Primosome_PriB/ssb"/>
</dbReference>
<dbReference type="InterPro" id="IPR011344">
    <property type="entry name" value="ssDNA-bd"/>
</dbReference>
<keyword evidence="1 2" id="KW-0238">DNA-binding</keyword>
<proteinExistence type="predicted"/>
<dbReference type="EMBL" id="QXHD01000004">
    <property type="protein sequence ID" value="NEZ61028.1"/>
    <property type="molecule type" value="Genomic_DNA"/>
</dbReference>
<protein>
    <recommendedName>
        <fullName evidence="2">Single-stranded DNA-binding protein</fullName>
    </recommendedName>
</protein>
<dbReference type="AlphaFoldDB" id="A0A6M0RXR6"/>
<dbReference type="InterPro" id="IPR012340">
    <property type="entry name" value="NA-bd_OB-fold"/>
</dbReference>
<dbReference type="PIRSF" id="PIRSF002070">
    <property type="entry name" value="SSB"/>
    <property type="match status" value="1"/>
</dbReference>
<sequence length="134" mass="15338">MIFNRQQGETIMANNNTVILTGNLGQAPDVFKDKNGKPFVRLSLATTDSYKPEGSDEWQDQDTVWHTCFAYREAARYAKSFKKGERVKILGKIAYQQTETLLEGEKRFFNNATITVRTIKDARLRKKLDTAEAE</sequence>